<dbReference type="InterPro" id="IPR002931">
    <property type="entry name" value="Transglutaminase-like"/>
</dbReference>
<feature type="domain" description="Transglutaminase-like" evidence="2">
    <location>
        <begin position="321"/>
        <end position="382"/>
    </location>
</feature>
<feature type="compositionally biased region" description="Polar residues" evidence="1">
    <location>
        <begin position="76"/>
        <end position="85"/>
    </location>
</feature>
<evidence type="ECO:0000259" key="2">
    <source>
        <dbReference type="Pfam" id="PF01841"/>
    </source>
</evidence>
<feature type="region of interest" description="Disordered" evidence="1">
    <location>
        <begin position="391"/>
        <end position="482"/>
    </location>
</feature>
<dbReference type="Gene3D" id="3.10.620.30">
    <property type="match status" value="1"/>
</dbReference>
<feature type="region of interest" description="Disordered" evidence="1">
    <location>
        <begin position="69"/>
        <end position="150"/>
    </location>
</feature>
<proteinExistence type="predicted"/>
<accession>A0A4U1JFN4</accession>
<feature type="compositionally biased region" description="Basic and acidic residues" evidence="1">
    <location>
        <begin position="129"/>
        <end position="138"/>
    </location>
</feature>
<gene>
    <name evidence="3" type="ORF">E8A74_10685</name>
</gene>
<name>A0A4U1JFN4_9BACT</name>
<feature type="region of interest" description="Disordered" evidence="1">
    <location>
        <begin position="12"/>
        <end position="31"/>
    </location>
</feature>
<dbReference type="SUPFAM" id="SSF54001">
    <property type="entry name" value="Cysteine proteinases"/>
    <property type="match status" value="1"/>
</dbReference>
<evidence type="ECO:0000256" key="1">
    <source>
        <dbReference type="SAM" id="MobiDB-lite"/>
    </source>
</evidence>
<dbReference type="AlphaFoldDB" id="A0A4U1JFN4"/>
<evidence type="ECO:0000313" key="4">
    <source>
        <dbReference type="Proteomes" id="UP000309215"/>
    </source>
</evidence>
<protein>
    <submittedName>
        <fullName evidence="3">Transglutaminase domain-containing protein</fullName>
    </submittedName>
</protein>
<comment type="caution">
    <text evidence="3">The sequence shown here is derived from an EMBL/GenBank/DDBJ whole genome shotgun (WGS) entry which is preliminary data.</text>
</comment>
<dbReference type="InterPro" id="IPR038765">
    <property type="entry name" value="Papain-like_cys_pep_sf"/>
</dbReference>
<organism evidence="3 4">
    <name type="scientific">Polyangium fumosum</name>
    <dbReference type="NCBI Taxonomy" id="889272"/>
    <lineage>
        <taxon>Bacteria</taxon>
        <taxon>Pseudomonadati</taxon>
        <taxon>Myxococcota</taxon>
        <taxon>Polyangia</taxon>
        <taxon>Polyangiales</taxon>
        <taxon>Polyangiaceae</taxon>
        <taxon>Polyangium</taxon>
    </lineage>
</organism>
<dbReference type="EMBL" id="SSMQ01000008">
    <property type="protein sequence ID" value="TKD10054.1"/>
    <property type="molecule type" value="Genomic_DNA"/>
</dbReference>
<dbReference type="Proteomes" id="UP000309215">
    <property type="component" value="Unassembled WGS sequence"/>
</dbReference>
<dbReference type="OrthoDB" id="5516740at2"/>
<reference evidence="3 4" key="1">
    <citation type="submission" date="2019-04" db="EMBL/GenBank/DDBJ databases">
        <authorList>
            <person name="Li Y."/>
            <person name="Wang J."/>
        </authorList>
    </citation>
    <scope>NUCLEOTIDE SEQUENCE [LARGE SCALE GENOMIC DNA]</scope>
    <source>
        <strain evidence="3 4">DSM 14668</strain>
    </source>
</reference>
<feature type="compositionally biased region" description="Low complexity" evidence="1">
    <location>
        <begin position="426"/>
        <end position="467"/>
    </location>
</feature>
<evidence type="ECO:0000313" key="3">
    <source>
        <dbReference type="EMBL" id="TKD10054.1"/>
    </source>
</evidence>
<dbReference type="Pfam" id="PF01841">
    <property type="entry name" value="Transglut_core"/>
    <property type="match status" value="1"/>
</dbReference>
<keyword evidence="4" id="KW-1185">Reference proteome</keyword>
<sequence>MRVAPPSLLARSRLGPKGYASRPPLGQAKPGRFTPRALARLPFVPFVLAASIALSGTVDAQQSSILHEFLPPDPQENLSWSTTTIDGDLPAAVQTPSGIATAPDPRRPPDARNLYGGSTTDDTPESTYEPDRDTRRPNVENYEDPFTPSTAPFKRLRAFDAVLDDYTLAVRDKTLRPVPIGGTLAPGEETFYGDFSVGLVPDQPVRIPNVGPGSRLLRLSSNPETRIEVLRDGADNWFVRGHDRKEVRLVVQLGIPRAAFGSAFADVGWTELDRLVPPQPTTHRTAFAQVADAIGISRAMRPRDVLEKMVGYFRSFEPSDDPPRGREDIYLDLALTRKGVCRHRSFAFLVTALNIGLPARMVVNEAHAWVEAFDGNLWHRIDLGGAALNMESQQDDRPAHQPPPDPYAWPESQDSGQEMADRARNDAGGQSGNAQNGGTNGAAPSPSATTSSSAAPPEPAPSATEPADPNAPPAEITVGEVGRDVRRGLPVILRGEVKSGGSACPNVRVDVVLRSTNAPEGIVVGSLSTDERGAYNGPVVIPRELSLGEYELGLRTPGGARCGAGGTK</sequence>